<evidence type="ECO:0000313" key="4">
    <source>
        <dbReference type="Proteomes" id="UP000054485"/>
    </source>
</evidence>
<name>A0A0C9ZTI6_9AGAM</name>
<dbReference type="AlphaFoldDB" id="A0A0C9ZTI6"/>
<dbReference type="HOGENOM" id="CLU_837224_0_0_1"/>
<reference evidence="3 4" key="1">
    <citation type="submission" date="2014-04" db="EMBL/GenBank/DDBJ databases">
        <authorList>
            <consortium name="DOE Joint Genome Institute"/>
            <person name="Kuo A."/>
            <person name="Ruytinx J."/>
            <person name="Rineau F."/>
            <person name="Colpaert J."/>
            <person name="Kohler A."/>
            <person name="Nagy L.G."/>
            <person name="Floudas D."/>
            <person name="Copeland A."/>
            <person name="Barry K.W."/>
            <person name="Cichocki N."/>
            <person name="Veneault-Fourrey C."/>
            <person name="LaButti K."/>
            <person name="Lindquist E.A."/>
            <person name="Lipzen A."/>
            <person name="Lundell T."/>
            <person name="Morin E."/>
            <person name="Murat C."/>
            <person name="Sun H."/>
            <person name="Tunlid A."/>
            <person name="Henrissat B."/>
            <person name="Grigoriev I.V."/>
            <person name="Hibbett D.S."/>
            <person name="Martin F."/>
            <person name="Nordberg H.P."/>
            <person name="Cantor M.N."/>
            <person name="Hua S.X."/>
        </authorList>
    </citation>
    <scope>NUCLEOTIDE SEQUENCE [LARGE SCALE GENOMIC DNA]</scope>
    <source>
        <strain evidence="3 4">UH-Slu-Lm8-n1</strain>
    </source>
</reference>
<feature type="domain" description="DUF6534" evidence="2">
    <location>
        <begin position="210"/>
        <end position="278"/>
    </location>
</feature>
<dbReference type="OrthoDB" id="2868589at2759"/>
<dbReference type="STRING" id="930992.A0A0C9ZTI6"/>
<dbReference type="Pfam" id="PF20152">
    <property type="entry name" value="DUF6534"/>
    <property type="match status" value="1"/>
</dbReference>
<protein>
    <recommendedName>
        <fullName evidence="2">DUF6534 domain-containing protein</fullName>
    </recommendedName>
</protein>
<dbReference type="Proteomes" id="UP000054485">
    <property type="component" value="Unassembled WGS sequence"/>
</dbReference>
<proteinExistence type="predicted"/>
<keyword evidence="1" id="KW-1133">Transmembrane helix</keyword>
<feature type="transmembrane region" description="Helical" evidence="1">
    <location>
        <begin position="91"/>
        <end position="118"/>
    </location>
</feature>
<reference evidence="4" key="2">
    <citation type="submission" date="2015-01" db="EMBL/GenBank/DDBJ databases">
        <title>Evolutionary Origins and Diversification of the Mycorrhizal Mutualists.</title>
        <authorList>
            <consortium name="DOE Joint Genome Institute"/>
            <consortium name="Mycorrhizal Genomics Consortium"/>
            <person name="Kohler A."/>
            <person name="Kuo A."/>
            <person name="Nagy L.G."/>
            <person name="Floudas D."/>
            <person name="Copeland A."/>
            <person name="Barry K.W."/>
            <person name="Cichocki N."/>
            <person name="Veneault-Fourrey C."/>
            <person name="LaButti K."/>
            <person name="Lindquist E.A."/>
            <person name="Lipzen A."/>
            <person name="Lundell T."/>
            <person name="Morin E."/>
            <person name="Murat C."/>
            <person name="Riley R."/>
            <person name="Ohm R."/>
            <person name="Sun H."/>
            <person name="Tunlid A."/>
            <person name="Henrissat B."/>
            <person name="Grigoriev I.V."/>
            <person name="Hibbett D.S."/>
            <person name="Martin F."/>
        </authorList>
    </citation>
    <scope>NUCLEOTIDE SEQUENCE [LARGE SCALE GENOMIC DNA]</scope>
    <source>
        <strain evidence="4">UH-Slu-Lm8-n1</strain>
    </source>
</reference>
<sequence length="332" mass="36645">MTPLLDWRQVSPGLLLVWTQIKDPYDITTIKPTSNRVKRHPTSAVMAFDPRVDIGPVQVGAILSAAFFGCFVAQTYMYYKRFPKDPLSLKLIVAAVAAFQLGHFVCLIATLWSMTVLAFGNPSILKTFPIAADVLILLSSFTCSLVQLFYTNRLWRLSQVTVLFLVAAALCVVAQTAATILVVRAFRMTSLEAFGYEQHLIIIIASISRASADIFTTIGIAGTLKKSSSGTTAMTTIADRLIAWTLETCLAASIATCTIAILLLTLRNNLVWFGLYVINSNGDSSCFPRANSNISFDSNCEFANGMVQSPVLTTPRWSYLHHRVRSFHRMKK</sequence>
<accession>A0A0C9ZTI6</accession>
<keyword evidence="1" id="KW-0472">Membrane</keyword>
<dbReference type="PANTHER" id="PTHR40465">
    <property type="entry name" value="CHROMOSOME 1, WHOLE GENOME SHOTGUN SEQUENCE"/>
    <property type="match status" value="1"/>
</dbReference>
<feature type="transmembrane region" description="Helical" evidence="1">
    <location>
        <begin position="241"/>
        <end position="266"/>
    </location>
</feature>
<feature type="transmembrane region" description="Helical" evidence="1">
    <location>
        <begin position="130"/>
        <end position="150"/>
    </location>
</feature>
<gene>
    <name evidence="3" type="ORF">CY34DRAFT_806329</name>
</gene>
<dbReference type="InterPro" id="IPR045339">
    <property type="entry name" value="DUF6534"/>
</dbReference>
<feature type="transmembrane region" description="Helical" evidence="1">
    <location>
        <begin position="198"/>
        <end position="221"/>
    </location>
</feature>
<dbReference type="InParanoid" id="A0A0C9ZTI6"/>
<organism evidence="3 4">
    <name type="scientific">Suillus luteus UH-Slu-Lm8-n1</name>
    <dbReference type="NCBI Taxonomy" id="930992"/>
    <lineage>
        <taxon>Eukaryota</taxon>
        <taxon>Fungi</taxon>
        <taxon>Dikarya</taxon>
        <taxon>Basidiomycota</taxon>
        <taxon>Agaricomycotina</taxon>
        <taxon>Agaricomycetes</taxon>
        <taxon>Agaricomycetidae</taxon>
        <taxon>Boletales</taxon>
        <taxon>Suillineae</taxon>
        <taxon>Suillaceae</taxon>
        <taxon>Suillus</taxon>
    </lineage>
</organism>
<evidence type="ECO:0000313" key="3">
    <source>
        <dbReference type="EMBL" id="KIK41230.1"/>
    </source>
</evidence>
<dbReference type="EMBL" id="KN835275">
    <property type="protein sequence ID" value="KIK41230.1"/>
    <property type="molecule type" value="Genomic_DNA"/>
</dbReference>
<keyword evidence="4" id="KW-1185">Reference proteome</keyword>
<feature type="transmembrane region" description="Helical" evidence="1">
    <location>
        <begin position="59"/>
        <end position="79"/>
    </location>
</feature>
<keyword evidence="1" id="KW-0812">Transmembrane</keyword>
<feature type="transmembrane region" description="Helical" evidence="1">
    <location>
        <begin position="162"/>
        <end position="186"/>
    </location>
</feature>
<dbReference type="PANTHER" id="PTHR40465:SF1">
    <property type="entry name" value="DUF6534 DOMAIN-CONTAINING PROTEIN"/>
    <property type="match status" value="1"/>
</dbReference>
<evidence type="ECO:0000256" key="1">
    <source>
        <dbReference type="SAM" id="Phobius"/>
    </source>
</evidence>
<evidence type="ECO:0000259" key="2">
    <source>
        <dbReference type="Pfam" id="PF20152"/>
    </source>
</evidence>